<dbReference type="SMART" id="SM01191">
    <property type="entry name" value="ENT"/>
    <property type="match status" value="1"/>
</dbReference>
<dbReference type="PROSITE" id="PS51138">
    <property type="entry name" value="ENT"/>
    <property type="match status" value="1"/>
</dbReference>
<accession>A0A2L2Y6F4</accession>
<dbReference type="SUPFAM" id="SSF158639">
    <property type="entry name" value="ENT-like"/>
    <property type="match status" value="1"/>
</dbReference>
<feature type="domain" description="ENT" evidence="4">
    <location>
        <begin position="13"/>
        <end position="97"/>
    </location>
</feature>
<organism evidence="5">
    <name type="scientific">Parasteatoda tepidariorum</name>
    <name type="common">Common house spider</name>
    <name type="synonym">Achaearanea tepidariorum</name>
    <dbReference type="NCBI Taxonomy" id="114398"/>
    <lineage>
        <taxon>Eukaryota</taxon>
        <taxon>Metazoa</taxon>
        <taxon>Ecdysozoa</taxon>
        <taxon>Arthropoda</taxon>
        <taxon>Chelicerata</taxon>
        <taxon>Arachnida</taxon>
        <taxon>Araneae</taxon>
        <taxon>Araneomorphae</taxon>
        <taxon>Entelegynae</taxon>
        <taxon>Araneoidea</taxon>
        <taxon>Theridiidae</taxon>
        <taxon>Parasteatoda</taxon>
    </lineage>
</organism>
<feature type="compositionally biased region" description="Polar residues" evidence="3">
    <location>
        <begin position="634"/>
        <end position="644"/>
    </location>
</feature>
<evidence type="ECO:0000256" key="3">
    <source>
        <dbReference type="SAM" id="MobiDB-lite"/>
    </source>
</evidence>
<feature type="compositionally biased region" description="Low complexity" evidence="3">
    <location>
        <begin position="653"/>
        <end position="673"/>
    </location>
</feature>
<reference evidence="5" key="1">
    <citation type="journal article" date="2016" name="Mol. Ecol. Resour.">
        <title>Evaluation of the impact of RNA preservation methods of spiders for de novo transcriptome assembly.</title>
        <authorList>
            <person name="Kono N."/>
            <person name="Nakamura H."/>
            <person name="Ito Y."/>
            <person name="Tomita M."/>
            <person name="Arakawa K."/>
        </authorList>
    </citation>
    <scope>NUCLEOTIDE SEQUENCE</scope>
    <source>
        <tissue evidence="5">Whole body</tissue>
    </source>
</reference>
<dbReference type="InterPro" id="IPR036142">
    <property type="entry name" value="ENT_dom-like_sf"/>
</dbReference>
<protein>
    <submittedName>
        <fullName evidence="5">Protein EMSY</fullName>
    </submittedName>
</protein>
<feature type="compositionally biased region" description="Polar residues" evidence="3">
    <location>
        <begin position="296"/>
        <end position="305"/>
    </location>
</feature>
<evidence type="ECO:0000256" key="1">
    <source>
        <dbReference type="ARBA" id="ARBA00004123"/>
    </source>
</evidence>
<dbReference type="OrthoDB" id="10035579at2759"/>
<dbReference type="Pfam" id="PF03735">
    <property type="entry name" value="ENT"/>
    <property type="match status" value="1"/>
</dbReference>
<dbReference type="Gene3D" id="1.10.1240.40">
    <property type="entry name" value="ENT domain"/>
    <property type="match status" value="1"/>
</dbReference>
<feature type="compositionally biased region" description="Basic and acidic residues" evidence="3">
    <location>
        <begin position="778"/>
        <end position="790"/>
    </location>
</feature>
<feature type="compositionally biased region" description="Polar residues" evidence="3">
    <location>
        <begin position="716"/>
        <end position="738"/>
    </location>
</feature>
<dbReference type="EMBL" id="IAAA01012110">
    <property type="protein sequence ID" value="LAA03744.1"/>
    <property type="molecule type" value="mRNA"/>
</dbReference>
<feature type="compositionally biased region" description="Polar residues" evidence="3">
    <location>
        <begin position="183"/>
        <end position="194"/>
    </location>
</feature>
<feature type="region of interest" description="Disordered" evidence="3">
    <location>
        <begin position="259"/>
        <end position="280"/>
    </location>
</feature>
<feature type="region of interest" description="Disordered" evidence="3">
    <location>
        <begin position="634"/>
        <end position="738"/>
    </location>
</feature>
<dbReference type="GO" id="GO:0006355">
    <property type="term" value="P:regulation of DNA-templated transcription"/>
    <property type="evidence" value="ECO:0007669"/>
    <property type="project" value="InterPro"/>
</dbReference>
<evidence type="ECO:0000313" key="5">
    <source>
        <dbReference type="EMBL" id="LAA03744.1"/>
    </source>
</evidence>
<dbReference type="InterPro" id="IPR005491">
    <property type="entry name" value="ENT_dom"/>
</dbReference>
<sequence length="882" mass="94175">MWPMIVDYTDDECKRLLRSLELEAYAAIINAFRAQGFLTKDKRKILQELCNVLSISMERHRAEIRRAVNDEHLNTVAERLYGANTSAEWSIEGRRVVPLMQRLAPQTVFTDIANSAANAQATKNASLPLPGRTGLREISNGIETMASRKRKDLPPDPSIPPNKLQAIECQYPHVQAFDSPDFQSMETSPCSETPTAEIHPATGNEISPEPTSLSDYISSKIPPMAHVPSLVSPVKSSTKHIMLKSSTVTTFSTFDQMPSNLLSSKPPSRSPLQSVSHEGHQASMAEMVKSLEPKSLQRSSSTGAMRTTVIPHTVPSTGSTSSSDRTTSSTPSQSKFVSQLRSKPAVQGRQNLPSGLGVKLNIQPPQVNPRAVSPKSSSSKGKQDSNSGFLAKKPTSGVFPPTSQSDSPAQFTVNESLTVTKTSVQKSPSPKTESHSMSSHQPASKVPVTKALPKVSTSSSQYISRSLFGGGTKGAKSLPPVIFNVSSSATLQTPTKTTGPVQSEAGKGSSSQMLSKSTPIGVGQSHMKLGSSTTQTIQYRNDGGLVRSARIINVTPPAGSRLPCSITPSAISALGLSSNLTTGALRVTLPAGTLNTSSSMRASAVAKPNVIVVHKAQMWPRSQAAVIMSSTPVQRIPESNSENAQKQEKNKLPSSSPQTATATTVATKPQAKPLPSQSLNVSTVPIKGADTNTVRTPSPSPVQQTDSTSKEVPVPTNKNTPITQVSTKNQTSSLGSKNQITVGSKGQLSEIQCKKNLLADVIQESGLVLESTEKSLKEKGDLAKKDKEQPSKNTTTPGETLIKTVIDSTPISKTVTSIIKTIDTSSEVASLSDIRDSNILKRFEKGDDTMDSQETVITISTMEIPTKNTIKKSTDDSKEKNS</sequence>
<feature type="compositionally biased region" description="Polar residues" evidence="3">
    <location>
        <begin position="690"/>
        <end position="707"/>
    </location>
</feature>
<dbReference type="AlphaFoldDB" id="A0A2L2Y6F4"/>
<dbReference type="PANTHER" id="PTHR16500:SF3">
    <property type="entry name" value="BRCA2-INTERACTING TRANSCRIPTIONAL REPRESSOR EMSY"/>
    <property type="match status" value="1"/>
</dbReference>
<feature type="compositionally biased region" description="Low complexity" evidence="3">
    <location>
        <begin position="316"/>
        <end position="334"/>
    </location>
</feature>
<feature type="compositionally biased region" description="Low complexity" evidence="3">
    <location>
        <begin position="259"/>
        <end position="274"/>
    </location>
</feature>
<keyword evidence="2" id="KW-0539">Nucleus</keyword>
<name>A0A2L2Y6F4_PARTP</name>
<evidence type="ECO:0000259" key="4">
    <source>
        <dbReference type="PROSITE" id="PS51138"/>
    </source>
</evidence>
<comment type="subcellular location">
    <subcellularLocation>
        <location evidence="1">Nucleus</location>
    </subcellularLocation>
</comment>
<dbReference type="PANTHER" id="PTHR16500">
    <property type="entry name" value="BRCA2-INTERACTING TRANSCRIPTIONAL REPRESSOR EMSY"/>
    <property type="match status" value="1"/>
</dbReference>
<dbReference type="EMBL" id="IAAA01012109">
    <property type="protein sequence ID" value="LAA03740.1"/>
    <property type="molecule type" value="mRNA"/>
</dbReference>
<feature type="region of interest" description="Disordered" evidence="3">
    <location>
        <begin position="778"/>
        <end position="798"/>
    </location>
</feature>
<feature type="region of interest" description="Disordered" evidence="3">
    <location>
        <begin position="491"/>
        <end position="518"/>
    </location>
</feature>
<feature type="compositionally biased region" description="Polar residues" evidence="3">
    <location>
        <begin position="401"/>
        <end position="442"/>
    </location>
</feature>
<feature type="region of interest" description="Disordered" evidence="3">
    <location>
        <begin position="183"/>
        <end position="210"/>
    </location>
</feature>
<feature type="region of interest" description="Disordered" evidence="3">
    <location>
        <begin position="292"/>
        <end position="455"/>
    </location>
</feature>
<feature type="compositionally biased region" description="Polar residues" evidence="3">
    <location>
        <begin position="491"/>
        <end position="501"/>
    </location>
</feature>
<proteinExistence type="evidence at transcript level"/>
<evidence type="ECO:0000256" key="2">
    <source>
        <dbReference type="ARBA" id="ARBA00023242"/>
    </source>
</evidence>
<dbReference type="GO" id="GO:0005654">
    <property type="term" value="C:nucleoplasm"/>
    <property type="evidence" value="ECO:0007669"/>
    <property type="project" value="TreeGrafter"/>
</dbReference>
<feature type="compositionally biased region" description="Polar residues" evidence="3">
    <location>
        <begin position="508"/>
        <end position="518"/>
    </location>
</feature>
<feature type="compositionally biased region" description="Low complexity" evidence="3">
    <location>
        <begin position="373"/>
        <end position="387"/>
    </location>
</feature>
<dbReference type="InterPro" id="IPR033482">
    <property type="entry name" value="EMSY"/>
</dbReference>